<keyword evidence="2" id="KW-0378">Hydrolase</keyword>
<feature type="chain" id="PRO_5040874617" description="Xyloglucan-specific endo-beta-1,4-glucanase A" evidence="3">
    <location>
        <begin position="16"/>
        <end position="255"/>
    </location>
</feature>
<evidence type="ECO:0000313" key="4">
    <source>
        <dbReference type="EMBL" id="KAJ4387867.1"/>
    </source>
</evidence>
<dbReference type="InterPro" id="IPR013319">
    <property type="entry name" value="GH11/12"/>
</dbReference>
<proteinExistence type="inferred from homology"/>
<protein>
    <recommendedName>
        <fullName evidence="6">Xyloglucan-specific endo-beta-1,4-glucanase A</fullName>
    </recommendedName>
</protein>
<evidence type="ECO:0000256" key="1">
    <source>
        <dbReference type="ARBA" id="ARBA00005519"/>
    </source>
</evidence>
<evidence type="ECO:0000313" key="5">
    <source>
        <dbReference type="Proteomes" id="UP001140453"/>
    </source>
</evidence>
<dbReference type="OrthoDB" id="95118at2759"/>
<evidence type="ECO:0008006" key="6">
    <source>
        <dbReference type="Google" id="ProtNLM"/>
    </source>
</evidence>
<feature type="signal peptide" evidence="3">
    <location>
        <begin position="1"/>
        <end position="15"/>
    </location>
</feature>
<accession>A0A9W8YQC8</accession>
<evidence type="ECO:0000256" key="3">
    <source>
        <dbReference type="SAM" id="SignalP"/>
    </source>
</evidence>
<keyword evidence="2" id="KW-0326">Glycosidase</keyword>
<name>A0A9W8YQC8_9PEZI</name>
<keyword evidence="3" id="KW-0732">Signal</keyword>
<dbReference type="InterPro" id="IPR013320">
    <property type="entry name" value="ConA-like_dom_sf"/>
</dbReference>
<organism evidence="4 5">
    <name type="scientific">Gnomoniopsis smithogilvyi</name>
    <dbReference type="NCBI Taxonomy" id="1191159"/>
    <lineage>
        <taxon>Eukaryota</taxon>
        <taxon>Fungi</taxon>
        <taxon>Dikarya</taxon>
        <taxon>Ascomycota</taxon>
        <taxon>Pezizomycotina</taxon>
        <taxon>Sordariomycetes</taxon>
        <taxon>Sordariomycetidae</taxon>
        <taxon>Diaporthales</taxon>
        <taxon>Gnomoniaceae</taxon>
        <taxon>Gnomoniopsis</taxon>
    </lineage>
</organism>
<dbReference type="PANTHER" id="PTHR34002">
    <property type="entry name" value="BLR1656 PROTEIN"/>
    <property type="match status" value="1"/>
</dbReference>
<dbReference type="EMBL" id="JAPEVB010000005">
    <property type="protein sequence ID" value="KAJ4387867.1"/>
    <property type="molecule type" value="Genomic_DNA"/>
</dbReference>
<dbReference type="AlphaFoldDB" id="A0A9W8YQC8"/>
<sequence length="255" mass="26746">MQFLHLLLAATTALAAPTTTVAERASPADSALEKRATTFCGSFGSEAASPYIFYHNNWGASAATSGSQCTTFNALSGTTASWSTSWSWAGGPYSVKSYSNVALESINKQLSAVKSIESTWTWSYTGSNMIADVSYDLWLAPTSGGTDKYEIMVWLGAYGGAGPISSSGSAIANVSIAGHSWNLFSGPNGDTTVYSFVAASTITNFSGDLNLFFKYLVSSQGVSNSMYITHLQAGTEPFTGSDAVFTTSAYKIAVA</sequence>
<dbReference type="SUPFAM" id="SSF49899">
    <property type="entry name" value="Concanavalin A-like lectins/glucanases"/>
    <property type="match status" value="1"/>
</dbReference>
<dbReference type="Gene3D" id="2.60.120.180">
    <property type="match status" value="1"/>
</dbReference>
<comment type="similarity">
    <text evidence="1 2">Belongs to the glycosyl hydrolase 12 (cellulase H) family.</text>
</comment>
<dbReference type="PANTHER" id="PTHR34002:SF9">
    <property type="entry name" value="XYLOGLUCAN-SPECIFIC ENDO-BETA-1,4-GLUCANASE A"/>
    <property type="match status" value="1"/>
</dbReference>
<keyword evidence="2" id="KW-0119">Carbohydrate metabolism</keyword>
<keyword evidence="5" id="KW-1185">Reference proteome</keyword>
<dbReference type="GO" id="GO:0008810">
    <property type="term" value="F:cellulase activity"/>
    <property type="evidence" value="ECO:0007669"/>
    <property type="project" value="InterPro"/>
</dbReference>
<reference evidence="4" key="1">
    <citation type="submission" date="2022-10" db="EMBL/GenBank/DDBJ databases">
        <title>Tapping the CABI collections for fungal endophytes: first genome assemblies for Collariella, Neodidymelliopsis, Ascochyta clinopodiicola, Didymella pomorum, Didymosphaeria variabile, Neocosmospora piperis and Neocucurbitaria cava.</title>
        <authorList>
            <person name="Hill R."/>
        </authorList>
    </citation>
    <scope>NUCLEOTIDE SEQUENCE</scope>
    <source>
        <strain evidence="4">IMI 355082</strain>
    </source>
</reference>
<dbReference type="Proteomes" id="UP001140453">
    <property type="component" value="Unassembled WGS sequence"/>
</dbReference>
<evidence type="ECO:0000256" key="2">
    <source>
        <dbReference type="RuleBase" id="RU361163"/>
    </source>
</evidence>
<comment type="caution">
    <text evidence="4">The sequence shown here is derived from an EMBL/GenBank/DDBJ whole genome shotgun (WGS) entry which is preliminary data.</text>
</comment>
<gene>
    <name evidence="4" type="ORF">N0V93_008470</name>
</gene>
<dbReference type="GO" id="GO:0000272">
    <property type="term" value="P:polysaccharide catabolic process"/>
    <property type="evidence" value="ECO:0007669"/>
    <property type="project" value="UniProtKB-KW"/>
</dbReference>
<keyword evidence="2" id="KW-0624">Polysaccharide degradation</keyword>
<dbReference type="Pfam" id="PF01670">
    <property type="entry name" value="Glyco_hydro_12"/>
    <property type="match status" value="1"/>
</dbReference>
<dbReference type="InterPro" id="IPR002594">
    <property type="entry name" value="GH12"/>
</dbReference>